<dbReference type="Pfam" id="PF02465">
    <property type="entry name" value="FliD_N"/>
    <property type="match status" value="1"/>
</dbReference>
<protein>
    <recommendedName>
        <fullName evidence="5">Flagellar hook-associated protein 2</fullName>
        <shortName evidence="5">HAP2</shortName>
    </recommendedName>
    <alternativeName>
        <fullName evidence="5">Flagellar cap protein</fullName>
    </alternativeName>
</protein>
<name>A0A0M2V1T4_9BACT</name>
<accession>A0A0M2V1T4</accession>
<dbReference type="GO" id="GO:0071973">
    <property type="term" value="P:bacterial-type flagellum-dependent cell motility"/>
    <property type="evidence" value="ECO:0007669"/>
    <property type="project" value="TreeGrafter"/>
</dbReference>
<keyword evidence="8" id="KW-0966">Cell projection</keyword>
<dbReference type="GO" id="GO:0005576">
    <property type="term" value="C:extracellular region"/>
    <property type="evidence" value="ECO:0007669"/>
    <property type="project" value="UniProtKB-SubCell"/>
</dbReference>
<evidence type="ECO:0000259" key="6">
    <source>
        <dbReference type="Pfam" id="PF02465"/>
    </source>
</evidence>
<dbReference type="Pfam" id="PF07195">
    <property type="entry name" value="FliD_C"/>
    <property type="match status" value="1"/>
</dbReference>
<gene>
    <name evidence="8" type="primary">fliD</name>
    <name evidence="8" type="ORF">BROFUL_00611</name>
</gene>
<sequence>MAISSSITSAFNANSGLNLLINQFMALERRPLTSLNAKKTSLNTIINIYSDLKSTLADLQTAARDLASTSISSVYNSRTTSSSDETKLTTSAGTGAAVGTFQIRIKQLATGASIQSTGELITKAAAKSTSKVAPGSGTIDITKSFASAGFTNTPDGTVTINGQTFTLSDYSTVQSFLDAVNNDVTANSNIYYNKTEDTFYIEQKNGNTDLVISETGSNPLFSEIKIAANTYAGNGNTGIQSDVLLNKANFDGILTSTTSGSFKINGITLTYNTTTDTLDSILSKINSSTANVNAFYDSSLDKVILKSKSTGSTDTITLSDVSGNLLNTLNLSGATATNGTDSLFTINSTNAADQITKSTNSFTINGVTYSLKNTNVTAYTDSTYTTITVNQDTRAIQSKITDLLDKFNSATEYIKTKSTIDPITKTRGPLAGNTTFSLLSNQLFQKLSEQITGITGGNPDYLGDIGITIDKNLKASLSDTTKFSNAIISNSKAVEDLFNSTTGIANKIVTLLKPFVESPSLSRDSIIDETKKIFSRQIENIDTRINRMEERLKLKENQYRQQLYTMQSLLNSAVLQGSQIVSFTNSIFSTNSF</sequence>
<comment type="subcellular location">
    <subcellularLocation>
        <location evidence="5">Secreted</location>
    </subcellularLocation>
    <subcellularLocation>
        <location evidence="5">Bacterial flagellum</location>
    </subcellularLocation>
</comment>
<dbReference type="GO" id="GO:0009421">
    <property type="term" value="C:bacterial-type flagellum filament cap"/>
    <property type="evidence" value="ECO:0007669"/>
    <property type="project" value="InterPro"/>
</dbReference>
<dbReference type="GO" id="GO:0007155">
    <property type="term" value="P:cell adhesion"/>
    <property type="evidence" value="ECO:0007669"/>
    <property type="project" value="InterPro"/>
</dbReference>
<keyword evidence="5" id="KW-0964">Secreted</keyword>
<evidence type="ECO:0000259" key="7">
    <source>
        <dbReference type="Pfam" id="PF07195"/>
    </source>
</evidence>
<reference evidence="8 9" key="1">
    <citation type="journal article" date="2013" name="BMC Microbiol.">
        <title>Identification of the type II cytochrome c maturation pathway in anammox bacteria by comparative genomics.</title>
        <authorList>
            <person name="Ferousi C."/>
            <person name="Speth D.R."/>
            <person name="Reimann J."/>
            <person name="Op den Camp H.J."/>
            <person name="Allen J.W."/>
            <person name="Keltjens J.T."/>
            <person name="Jetten M.S."/>
        </authorList>
    </citation>
    <scope>NUCLEOTIDE SEQUENCE [LARGE SCALE GENOMIC DNA]</scope>
    <source>
        <strain evidence="8">RU1</strain>
    </source>
</reference>
<evidence type="ECO:0000313" key="9">
    <source>
        <dbReference type="Proteomes" id="UP000034954"/>
    </source>
</evidence>
<evidence type="ECO:0000256" key="5">
    <source>
        <dbReference type="RuleBase" id="RU362066"/>
    </source>
</evidence>
<comment type="function">
    <text evidence="5">Required for morphogenesis and for the elongation of the flagellar filament by facilitating polymerization of the flagellin monomers at the tip of growing filament. Forms a capping structure, which prevents flagellin subunits (transported through the central channel of the flagellum) from leaking out without polymerization at the distal end.</text>
</comment>
<comment type="subunit">
    <text evidence="2 5">Homopentamer.</text>
</comment>
<dbReference type="Proteomes" id="UP000034954">
    <property type="component" value="Unassembled WGS sequence"/>
</dbReference>
<dbReference type="InterPro" id="IPR040026">
    <property type="entry name" value="FliD"/>
</dbReference>
<keyword evidence="9" id="KW-1185">Reference proteome</keyword>
<feature type="domain" description="Flagellar hook-associated protein 2 C-terminal" evidence="7">
    <location>
        <begin position="339"/>
        <end position="572"/>
    </location>
</feature>
<evidence type="ECO:0000313" key="8">
    <source>
        <dbReference type="EMBL" id="KKO20664.1"/>
    </source>
</evidence>
<dbReference type="AlphaFoldDB" id="A0A0M2V1T4"/>
<dbReference type="PANTHER" id="PTHR30288">
    <property type="entry name" value="FLAGELLAR CAP/ASSEMBLY PROTEIN FLID"/>
    <property type="match status" value="1"/>
</dbReference>
<dbReference type="PANTHER" id="PTHR30288:SF0">
    <property type="entry name" value="FLAGELLAR HOOK-ASSOCIATED PROTEIN 2"/>
    <property type="match status" value="1"/>
</dbReference>
<evidence type="ECO:0000256" key="3">
    <source>
        <dbReference type="ARBA" id="ARBA00023054"/>
    </source>
</evidence>
<evidence type="ECO:0000256" key="2">
    <source>
        <dbReference type="ARBA" id="ARBA00011255"/>
    </source>
</evidence>
<comment type="similarity">
    <text evidence="1 5">Belongs to the FliD family.</text>
</comment>
<dbReference type="InterPro" id="IPR010809">
    <property type="entry name" value="FliD_C"/>
</dbReference>
<dbReference type="GO" id="GO:0009424">
    <property type="term" value="C:bacterial-type flagellum hook"/>
    <property type="evidence" value="ECO:0007669"/>
    <property type="project" value="UniProtKB-UniRule"/>
</dbReference>
<dbReference type="EMBL" id="LAQJ01000085">
    <property type="protein sequence ID" value="KKO20664.1"/>
    <property type="molecule type" value="Genomic_DNA"/>
</dbReference>
<dbReference type="InterPro" id="IPR003481">
    <property type="entry name" value="FliD_N"/>
</dbReference>
<keyword evidence="8" id="KW-0969">Cilium</keyword>
<evidence type="ECO:0000256" key="4">
    <source>
        <dbReference type="ARBA" id="ARBA00023143"/>
    </source>
</evidence>
<keyword evidence="3 5" id="KW-0175">Coiled coil</keyword>
<proteinExistence type="inferred from homology"/>
<keyword evidence="4 5" id="KW-0975">Bacterial flagellum</keyword>
<feature type="coiled-coil region" evidence="5">
    <location>
        <begin position="531"/>
        <end position="558"/>
    </location>
</feature>
<organism evidence="8 9">
    <name type="scientific">Candidatus Brocadia fulgida</name>
    <dbReference type="NCBI Taxonomy" id="380242"/>
    <lineage>
        <taxon>Bacteria</taxon>
        <taxon>Pseudomonadati</taxon>
        <taxon>Planctomycetota</taxon>
        <taxon>Candidatus Brocadiia</taxon>
        <taxon>Candidatus Brocadiales</taxon>
        <taxon>Candidatus Brocadiaceae</taxon>
        <taxon>Candidatus Brocadia</taxon>
    </lineage>
</organism>
<evidence type="ECO:0000256" key="1">
    <source>
        <dbReference type="ARBA" id="ARBA00009764"/>
    </source>
</evidence>
<comment type="caution">
    <text evidence="8">The sequence shown here is derived from an EMBL/GenBank/DDBJ whole genome shotgun (WGS) entry which is preliminary data.</text>
</comment>
<feature type="domain" description="Flagellar hook-associated protein 2 N-terminal" evidence="6">
    <location>
        <begin position="19"/>
        <end position="111"/>
    </location>
</feature>
<keyword evidence="8" id="KW-0282">Flagellum</keyword>